<keyword evidence="1" id="KW-0472">Membrane</keyword>
<keyword evidence="1" id="KW-0812">Transmembrane</keyword>
<dbReference type="EMBL" id="JANVFT010000023">
    <property type="protein sequence ID" value="KAJ4497120.1"/>
    <property type="molecule type" value="Genomic_DNA"/>
</dbReference>
<dbReference type="Proteomes" id="UP001150217">
    <property type="component" value="Unassembled WGS sequence"/>
</dbReference>
<evidence type="ECO:0000313" key="2">
    <source>
        <dbReference type="EMBL" id="KAJ4484525.1"/>
    </source>
</evidence>
<keyword evidence="4" id="KW-1185">Reference proteome</keyword>
<sequence length="53" mass="6042">MERRNMENSGGRCETMGTIICLPLTKLFSTFAYVVRELQRMKNDFIGGNPCIV</sequence>
<protein>
    <submittedName>
        <fullName evidence="2">Uncharacterized protein</fullName>
    </submittedName>
</protein>
<accession>A0ABQ8VCJ6</accession>
<dbReference type="EMBL" id="JANVFT010000053">
    <property type="protein sequence ID" value="KAJ4484525.1"/>
    <property type="molecule type" value="Genomic_DNA"/>
</dbReference>
<feature type="transmembrane region" description="Helical" evidence="1">
    <location>
        <begin position="15"/>
        <end position="35"/>
    </location>
</feature>
<gene>
    <name evidence="3" type="ORF">C8R41DRAFT_823332</name>
    <name evidence="2" type="ORF">C8R41DRAFT_839396</name>
</gene>
<comment type="caution">
    <text evidence="2">The sequence shown here is derived from an EMBL/GenBank/DDBJ whole genome shotgun (WGS) entry which is preliminary data.</text>
</comment>
<reference evidence="2" key="1">
    <citation type="submission" date="2022-08" db="EMBL/GenBank/DDBJ databases">
        <title>A Global Phylogenomic Analysis of the Shiitake Genus Lentinula.</title>
        <authorList>
            <consortium name="DOE Joint Genome Institute"/>
            <person name="Sierra-Patev S."/>
            <person name="Min B."/>
            <person name="Naranjo-Ortiz M."/>
            <person name="Looney B."/>
            <person name="Konkel Z."/>
            <person name="Slot J.C."/>
            <person name="Sakamoto Y."/>
            <person name="Steenwyk J.L."/>
            <person name="Rokas A."/>
            <person name="Carro J."/>
            <person name="Camarero S."/>
            <person name="Ferreira P."/>
            <person name="Molpeceres G."/>
            <person name="Ruiz-Duenas F.J."/>
            <person name="Serrano A."/>
            <person name="Henrissat B."/>
            <person name="Drula E."/>
            <person name="Hughes K.W."/>
            <person name="Mata J.L."/>
            <person name="Ishikawa N.K."/>
            <person name="Vargas-Isla R."/>
            <person name="Ushijima S."/>
            <person name="Smith C.A."/>
            <person name="Ahrendt S."/>
            <person name="Andreopoulos W."/>
            <person name="He G."/>
            <person name="Labutti K."/>
            <person name="Lipzen A."/>
            <person name="Ng V."/>
            <person name="Riley R."/>
            <person name="Sandor L."/>
            <person name="Barry K."/>
            <person name="Martinez A.T."/>
            <person name="Xiao Y."/>
            <person name="Gibbons J.G."/>
            <person name="Terashima K."/>
            <person name="Grigoriev I.V."/>
            <person name="Hibbett D.S."/>
        </authorList>
    </citation>
    <scope>NUCLEOTIDE SEQUENCE</scope>
    <source>
        <strain evidence="2">RHP3577 ss4</strain>
    </source>
</reference>
<proteinExistence type="predicted"/>
<organism evidence="2 4">
    <name type="scientific">Lentinula lateritia</name>
    <dbReference type="NCBI Taxonomy" id="40482"/>
    <lineage>
        <taxon>Eukaryota</taxon>
        <taxon>Fungi</taxon>
        <taxon>Dikarya</taxon>
        <taxon>Basidiomycota</taxon>
        <taxon>Agaricomycotina</taxon>
        <taxon>Agaricomycetes</taxon>
        <taxon>Agaricomycetidae</taxon>
        <taxon>Agaricales</taxon>
        <taxon>Marasmiineae</taxon>
        <taxon>Omphalotaceae</taxon>
        <taxon>Lentinula</taxon>
    </lineage>
</organism>
<name>A0ABQ8VCJ6_9AGAR</name>
<evidence type="ECO:0000313" key="4">
    <source>
        <dbReference type="Proteomes" id="UP001150217"/>
    </source>
</evidence>
<evidence type="ECO:0000256" key="1">
    <source>
        <dbReference type="SAM" id="Phobius"/>
    </source>
</evidence>
<keyword evidence="1" id="KW-1133">Transmembrane helix</keyword>
<evidence type="ECO:0000313" key="3">
    <source>
        <dbReference type="EMBL" id="KAJ4497120.1"/>
    </source>
</evidence>